<dbReference type="InterPro" id="IPR003615">
    <property type="entry name" value="HNH_nuc"/>
</dbReference>
<proteinExistence type="predicted"/>
<dbReference type="RefSeq" id="WP_118176415.1">
    <property type="nucleotide sequence ID" value="NZ_JAQEAO010000029.1"/>
</dbReference>
<organism evidence="2 3">
    <name type="scientific">Mitsuokella multacida</name>
    <dbReference type="NCBI Taxonomy" id="52226"/>
    <lineage>
        <taxon>Bacteria</taxon>
        <taxon>Bacillati</taxon>
        <taxon>Bacillota</taxon>
        <taxon>Negativicutes</taxon>
        <taxon>Selenomonadales</taxon>
        <taxon>Selenomonadaceae</taxon>
        <taxon>Mitsuokella</taxon>
    </lineage>
</organism>
<dbReference type="InterPro" id="IPR029471">
    <property type="entry name" value="HNH_5"/>
</dbReference>
<dbReference type="Gene3D" id="1.10.30.50">
    <property type="match status" value="1"/>
</dbReference>
<dbReference type="Pfam" id="PF14279">
    <property type="entry name" value="HNH_5"/>
    <property type="match status" value="1"/>
</dbReference>
<dbReference type="SMART" id="SM00507">
    <property type="entry name" value="HNHc"/>
    <property type="match status" value="1"/>
</dbReference>
<evidence type="ECO:0000313" key="2">
    <source>
        <dbReference type="EMBL" id="RHF50942.1"/>
    </source>
</evidence>
<accession>A0A414NVE3</accession>
<evidence type="ECO:0000313" key="3">
    <source>
        <dbReference type="Proteomes" id="UP000283442"/>
    </source>
</evidence>
<name>A0A414NVE3_9FIRM</name>
<dbReference type="Proteomes" id="UP000283442">
    <property type="component" value="Unassembled WGS sequence"/>
</dbReference>
<dbReference type="AlphaFoldDB" id="A0A414NVE3"/>
<feature type="domain" description="HNH nuclease" evidence="1">
    <location>
        <begin position="104"/>
        <end position="159"/>
    </location>
</feature>
<evidence type="ECO:0000259" key="1">
    <source>
        <dbReference type="SMART" id="SM00507"/>
    </source>
</evidence>
<dbReference type="CDD" id="cd00085">
    <property type="entry name" value="HNHc"/>
    <property type="match status" value="1"/>
</dbReference>
<comment type="caution">
    <text evidence="2">The sequence shown here is derived from an EMBL/GenBank/DDBJ whole genome shotgun (WGS) entry which is preliminary data.</text>
</comment>
<dbReference type="OrthoDB" id="9802901at2"/>
<dbReference type="EMBL" id="QRHE01000009">
    <property type="protein sequence ID" value="RHF50942.1"/>
    <property type="molecule type" value="Genomic_DNA"/>
</dbReference>
<reference evidence="2 3" key="1">
    <citation type="submission" date="2018-08" db="EMBL/GenBank/DDBJ databases">
        <title>A genome reference for cultivated species of the human gut microbiota.</title>
        <authorList>
            <person name="Zou Y."/>
            <person name="Xue W."/>
            <person name="Luo G."/>
        </authorList>
    </citation>
    <scope>NUCLEOTIDE SEQUENCE [LARGE SCALE GENOMIC DNA]</scope>
    <source>
        <strain evidence="2 3">AM25-21AC</strain>
    </source>
</reference>
<sequence length="183" mass="21416">MNRLENLLKRNGINESKVKDIFYKEIMNEVFILCFNALKNENKKEKLKDSLRKSQNRYAENIVYKNFISQVTPLDLNDEDYSYIITLLKASLNRLEQRVSLSDEERREILGNQNNQCVFCGKKITNLHDDCHIDHIIPFYYTGDELTDNYQALCSSCNEEKGSKVSFLTQLIAKGKLHLLKQK</sequence>
<gene>
    <name evidence="2" type="ORF">DW674_08810</name>
</gene>
<protein>
    <recommendedName>
        <fullName evidence="1">HNH nuclease domain-containing protein</fullName>
    </recommendedName>
</protein>